<evidence type="ECO:0000256" key="5">
    <source>
        <dbReference type="ARBA" id="ARBA00022723"/>
    </source>
</evidence>
<dbReference type="SUPFAM" id="SSF88723">
    <property type="entry name" value="PIN domain-like"/>
    <property type="match status" value="1"/>
</dbReference>
<dbReference type="SMART" id="SM00484">
    <property type="entry name" value="XPGI"/>
    <property type="match status" value="1"/>
</dbReference>
<dbReference type="KEGG" id="mgl:MGL_0497"/>
<evidence type="ECO:0000256" key="2">
    <source>
        <dbReference type="ARBA" id="ARBA00004123"/>
    </source>
</evidence>
<dbReference type="InterPro" id="IPR036279">
    <property type="entry name" value="5-3_exonuclease_C_sf"/>
</dbReference>
<dbReference type="GO" id="GO:0006289">
    <property type="term" value="P:nucleotide-excision repair"/>
    <property type="evidence" value="ECO:0007669"/>
    <property type="project" value="InterPro"/>
</dbReference>
<dbReference type="InterPro" id="IPR006084">
    <property type="entry name" value="XPG/Rad2"/>
</dbReference>
<dbReference type="InterPro" id="IPR006086">
    <property type="entry name" value="XPG-I_dom"/>
</dbReference>
<feature type="compositionally biased region" description="Pro residues" evidence="14">
    <location>
        <begin position="693"/>
        <end position="703"/>
    </location>
</feature>
<dbReference type="Proteomes" id="UP000008837">
    <property type="component" value="Unassembled WGS sequence"/>
</dbReference>
<keyword evidence="7" id="KW-0227">DNA damage</keyword>
<dbReference type="GeneID" id="5857028"/>
<feature type="compositionally biased region" description="Polar residues" evidence="14">
    <location>
        <begin position="1100"/>
        <end position="1109"/>
    </location>
</feature>
<comment type="caution">
    <text evidence="17">The sequence shown here is derived from an EMBL/GenBank/DDBJ whole genome shotgun (WGS) entry which is preliminary data.</text>
</comment>
<keyword evidence="10" id="KW-0234">DNA repair</keyword>
<dbReference type="STRING" id="425265.A8PTY2"/>
<evidence type="ECO:0000256" key="14">
    <source>
        <dbReference type="SAM" id="MobiDB-lite"/>
    </source>
</evidence>
<evidence type="ECO:0000256" key="8">
    <source>
        <dbReference type="ARBA" id="ARBA00022801"/>
    </source>
</evidence>
<dbReference type="Gene3D" id="1.10.150.20">
    <property type="entry name" value="5' to 3' exonuclease, C-terminal subdomain"/>
    <property type="match status" value="1"/>
</dbReference>
<accession>A8PTY2</accession>
<dbReference type="AlphaFoldDB" id="A8PTY2"/>
<dbReference type="GO" id="GO:0005634">
    <property type="term" value="C:nucleus"/>
    <property type="evidence" value="ECO:0007669"/>
    <property type="project" value="UniProtKB-SubCell"/>
</dbReference>
<evidence type="ECO:0008006" key="19">
    <source>
        <dbReference type="Google" id="ProtNLM"/>
    </source>
</evidence>
<comment type="subcellular location">
    <subcellularLocation>
        <location evidence="2">Nucleus</location>
    </subcellularLocation>
</comment>
<dbReference type="VEuPathDB" id="FungiDB:MGL_0497"/>
<organism evidence="17 18">
    <name type="scientific">Malassezia globosa (strain ATCC MYA-4612 / CBS 7966)</name>
    <name type="common">Dandruff-associated fungus</name>
    <dbReference type="NCBI Taxonomy" id="425265"/>
    <lineage>
        <taxon>Eukaryota</taxon>
        <taxon>Fungi</taxon>
        <taxon>Dikarya</taxon>
        <taxon>Basidiomycota</taxon>
        <taxon>Ustilaginomycotina</taxon>
        <taxon>Malasseziomycetes</taxon>
        <taxon>Malasseziales</taxon>
        <taxon>Malasseziaceae</taxon>
        <taxon>Malassezia</taxon>
    </lineage>
</organism>
<keyword evidence="6" id="KW-0255">Endonuclease</keyword>
<feature type="compositionally biased region" description="Basic and acidic residues" evidence="14">
    <location>
        <begin position="1046"/>
        <end position="1068"/>
    </location>
</feature>
<proteinExistence type="inferred from homology"/>
<dbReference type="PRINTS" id="PR00066">
    <property type="entry name" value="XRODRMPGMNTG"/>
</dbReference>
<dbReference type="PANTHER" id="PTHR16171">
    <property type="entry name" value="DNA REPAIR PROTEIN COMPLEMENTING XP-G CELLS-RELATED"/>
    <property type="match status" value="1"/>
</dbReference>
<dbReference type="Pfam" id="PF00752">
    <property type="entry name" value="XPG_N"/>
    <property type="match status" value="1"/>
</dbReference>
<keyword evidence="5" id="KW-0479">Metal-binding</keyword>
<dbReference type="GO" id="GO:0046872">
    <property type="term" value="F:metal ion binding"/>
    <property type="evidence" value="ECO:0007669"/>
    <property type="project" value="UniProtKB-KW"/>
</dbReference>
<keyword evidence="9" id="KW-0460">Magnesium</keyword>
<comment type="cofactor">
    <cofactor evidence="1">
        <name>Mg(2+)</name>
        <dbReference type="ChEBI" id="CHEBI:18420"/>
    </cofactor>
</comment>
<dbReference type="GO" id="GO:0048256">
    <property type="term" value="F:flap endonuclease activity"/>
    <property type="evidence" value="ECO:0007669"/>
    <property type="project" value="UniProtKB-ARBA"/>
</dbReference>
<feature type="region of interest" description="Disordered" evidence="14">
    <location>
        <begin position="1045"/>
        <end position="1109"/>
    </location>
</feature>
<evidence type="ECO:0000256" key="12">
    <source>
        <dbReference type="ARBA" id="ARBA00038112"/>
    </source>
</evidence>
<dbReference type="Gene3D" id="3.40.50.1010">
    <property type="entry name" value="5'-nuclease"/>
    <property type="match status" value="2"/>
</dbReference>
<reference evidence="17 18" key="1">
    <citation type="journal article" date="2007" name="Proc. Natl. Acad. Sci. U.S.A.">
        <title>Dandruff-associated Malassezia genomes reveal convergent and divergent virulence traits shared with plant and human fungal pathogens.</title>
        <authorList>
            <person name="Xu J."/>
            <person name="Saunders C.W."/>
            <person name="Hu P."/>
            <person name="Grant R.A."/>
            <person name="Boekhout T."/>
            <person name="Kuramae E.E."/>
            <person name="Kronstad J.W."/>
            <person name="Deangelis Y.M."/>
            <person name="Reeder N.L."/>
            <person name="Johnstone K.R."/>
            <person name="Leland M."/>
            <person name="Fieno A.M."/>
            <person name="Begley W.M."/>
            <person name="Sun Y."/>
            <person name="Lacey M.P."/>
            <person name="Chaudhary T."/>
            <person name="Keough T."/>
            <person name="Chu L."/>
            <person name="Sears R."/>
            <person name="Yuan B."/>
            <person name="Dawson T.L.Jr."/>
        </authorList>
    </citation>
    <scope>NUCLEOTIDE SEQUENCE [LARGE SCALE GENOMIC DNA]</scope>
    <source>
        <strain evidence="18">ATCC MYA-4612 / CBS 7966</strain>
    </source>
</reference>
<evidence type="ECO:0000256" key="11">
    <source>
        <dbReference type="ARBA" id="ARBA00023242"/>
    </source>
</evidence>
<dbReference type="OrthoDB" id="31113at2759"/>
<dbReference type="EMBL" id="AAYY01000001">
    <property type="protein sequence ID" value="EDP45508.1"/>
    <property type="molecule type" value="Genomic_DNA"/>
</dbReference>
<evidence type="ECO:0000256" key="1">
    <source>
        <dbReference type="ARBA" id="ARBA00001946"/>
    </source>
</evidence>
<evidence type="ECO:0000313" key="18">
    <source>
        <dbReference type="Proteomes" id="UP000008837"/>
    </source>
</evidence>
<dbReference type="SMART" id="SM00279">
    <property type="entry name" value="HhH2"/>
    <property type="match status" value="1"/>
</dbReference>
<dbReference type="FunCoup" id="A8PTY2">
    <property type="interactions" value="336"/>
</dbReference>
<evidence type="ECO:0000259" key="15">
    <source>
        <dbReference type="SMART" id="SM00484"/>
    </source>
</evidence>
<keyword evidence="4" id="KW-0540">Nuclease</keyword>
<comment type="similarity">
    <text evidence="12">Belongs to the XPG/RAD2 endonuclease family. GEN subfamily.</text>
</comment>
<feature type="region of interest" description="Disordered" evidence="14">
    <location>
        <begin position="433"/>
        <end position="564"/>
    </location>
</feature>
<dbReference type="RefSeq" id="XP_001732722.1">
    <property type="nucleotide sequence ID" value="XM_001732670.1"/>
</dbReference>
<feature type="domain" description="XPG-I" evidence="15">
    <location>
        <begin position="790"/>
        <end position="859"/>
    </location>
</feature>
<keyword evidence="13" id="KW-0175">Coiled coil</keyword>
<dbReference type="SMART" id="SM00485">
    <property type="entry name" value="XPGN"/>
    <property type="match status" value="1"/>
</dbReference>
<dbReference type="InterPro" id="IPR008918">
    <property type="entry name" value="HhH2"/>
</dbReference>
<dbReference type="PRINTS" id="PR00853">
    <property type="entry name" value="XPGRADSUPER"/>
</dbReference>
<dbReference type="InterPro" id="IPR001044">
    <property type="entry name" value="XPG/Rad2_eukaryotes"/>
</dbReference>
<feature type="compositionally biased region" description="Low complexity" evidence="14">
    <location>
        <begin position="464"/>
        <end position="477"/>
    </location>
</feature>
<evidence type="ECO:0000313" key="17">
    <source>
        <dbReference type="EMBL" id="EDP45508.1"/>
    </source>
</evidence>
<dbReference type="InParanoid" id="A8PTY2"/>
<name>A8PTY2_MALGO</name>
<sequence length="1109" mass="123504">MAMRDSEGRTLSNAHLLGFLWRILKLLFYGIKPIFVFDGGAPVQKRRTIANRKHRRTTAADSLAKTAEKLLAAQLRQAALNYASPQKQSGLDAELLDNGTVYFDSVGRSNQPQLGGRVNETGLTVKPALQPKSAPKDPYQLPDMPHDALLESKGQKDLRFATETELRALMNSIAPEDLDMNSELFRSLPPELQYELVGDLRMQSRGTSYKRLQDMLHAAPTAIDFSKAQVAALKTRNDLTQKVLTVTDEIGRANIKVPMRVEGLRNREYVLTHIDSGDGGFALGSRDAGTTRDKAIIVDSDDTKPDVAYYNHDDDEELAELDMEDVEIGSAPIAPDPELDAIVQAEPDPIARKERALQFLSARAEQHRRQKRKEAGMDDWEERMFGHMEPVQYESSALFHESDVGDAAEAVEAAQPKEPILLDETFEEVSLPSALHAKPIRSRSPTPLPSPTPMPAELSASAISTAPPNVSSSPPVALRGDEPAAQASAASVRSPPSQSTLRSPVPTVAPQAIVHPVQTTSCENEWDPKHSESSREADSNVPRGSSSIPRVDTMESGNPSPMRLVSANKLKVTTGELDENDESHSAMARATNRHVDSLETDSYVNVSDAYLAMPNAAPISIPVTPRHDASNEPFHHKHEAASRDVSENKTREKSPVASHVVPLSSAPSSPERFETLRDASPLSERASSAFPWSPTPSPEPVPLGPDGFPLPTAEEVDDVENEEAHELGQLEGDQSEFADFLSTTTGQSLPAMRKEVEAEVDALRRERARLRRSDEEITQQMTAEIQALLRIFGLPYLTAPMEAEAQCAQLAMQHLVDGIITDDSDVFLFGGTPVYRNMFNNRRSVECYWMNDMHRELGLSRERLIQLAFLLGSDYTEGLPGVGPVLAMEILSLFPGDYALVHFREWWQHVQIGADDEVHDARSKVRRRIKRALRDKVHLSEEWPDPLVQQAYWEPQVDDSDEPFVWGQADLDAIRAFLQEYLRWPPSKTDQYVQPVMEQQRKTDRLRRVQATLDQAGFTGGRVPAPARSNAFESTRLQRVVQDFRYAQRTDETEPPNKRARSRPEPRAQRRRPRSGHSSDDDAYEPTSIRHRRPSSRSRGQTSSLHLSM</sequence>
<keyword evidence="11" id="KW-0539">Nucleus</keyword>
<feature type="compositionally biased region" description="Basic and acidic residues" evidence="14">
    <location>
        <begin position="625"/>
        <end position="654"/>
    </location>
</feature>
<dbReference type="Pfam" id="PF00867">
    <property type="entry name" value="XPG_I"/>
    <property type="match status" value="1"/>
</dbReference>
<feature type="compositionally biased region" description="Polar residues" evidence="14">
    <location>
        <begin position="488"/>
        <end position="502"/>
    </location>
</feature>
<dbReference type="SUPFAM" id="SSF47807">
    <property type="entry name" value="5' to 3' exonuclease, C-terminal subdomain"/>
    <property type="match status" value="1"/>
</dbReference>
<dbReference type="PANTHER" id="PTHR16171:SF7">
    <property type="entry name" value="DNA REPAIR PROTEIN RAD2"/>
    <property type="match status" value="1"/>
</dbReference>
<protein>
    <recommendedName>
        <fullName evidence="19">XPG-I domain-containing protein</fullName>
    </recommendedName>
</protein>
<evidence type="ECO:0000256" key="9">
    <source>
        <dbReference type="ARBA" id="ARBA00022842"/>
    </source>
</evidence>
<feature type="compositionally biased region" description="Basic and acidic residues" evidence="14">
    <location>
        <begin position="526"/>
        <end position="538"/>
    </location>
</feature>
<evidence type="ECO:0000256" key="6">
    <source>
        <dbReference type="ARBA" id="ARBA00022759"/>
    </source>
</evidence>
<keyword evidence="8" id="KW-0378">Hydrolase</keyword>
<dbReference type="PROSITE" id="PS00841">
    <property type="entry name" value="XPG_1"/>
    <property type="match status" value="1"/>
</dbReference>
<dbReference type="OMA" id="PNSMDFS"/>
<evidence type="ECO:0000256" key="13">
    <source>
        <dbReference type="SAM" id="Coils"/>
    </source>
</evidence>
<dbReference type="InterPro" id="IPR029060">
    <property type="entry name" value="PIN-like_dom_sf"/>
</dbReference>
<evidence type="ECO:0000259" key="16">
    <source>
        <dbReference type="SMART" id="SM00485"/>
    </source>
</evidence>
<evidence type="ECO:0000256" key="7">
    <source>
        <dbReference type="ARBA" id="ARBA00022763"/>
    </source>
</evidence>
<dbReference type="CDD" id="cd09904">
    <property type="entry name" value="H3TH_XPG"/>
    <property type="match status" value="1"/>
</dbReference>
<feature type="domain" description="XPG N-terminal" evidence="16">
    <location>
        <begin position="1"/>
        <end position="59"/>
    </location>
</feature>
<dbReference type="CDD" id="cd09868">
    <property type="entry name" value="PIN_XPG_RAD2"/>
    <property type="match status" value="1"/>
</dbReference>
<dbReference type="PROSITE" id="PS00842">
    <property type="entry name" value="XPG_2"/>
    <property type="match status" value="1"/>
</dbReference>
<gene>
    <name evidence="17" type="ORF">MGL_0497</name>
</gene>
<dbReference type="InterPro" id="IPR006085">
    <property type="entry name" value="XPG_DNA_repair_N"/>
</dbReference>
<comment type="similarity">
    <text evidence="3">Belongs to the XPG/RAD2 endonuclease family. XPG subfamily.</text>
</comment>
<keyword evidence="18" id="KW-1185">Reference proteome</keyword>
<evidence type="ECO:0000256" key="4">
    <source>
        <dbReference type="ARBA" id="ARBA00022722"/>
    </source>
</evidence>
<dbReference type="GO" id="GO:0003697">
    <property type="term" value="F:single-stranded DNA binding"/>
    <property type="evidence" value="ECO:0007669"/>
    <property type="project" value="InterPro"/>
</dbReference>
<evidence type="ECO:0000256" key="3">
    <source>
        <dbReference type="ARBA" id="ARBA00005283"/>
    </source>
</evidence>
<dbReference type="FunFam" id="1.10.150.20:FF:000030">
    <property type="entry name" value="Flap endonuclease GEN-like 1"/>
    <property type="match status" value="1"/>
</dbReference>
<feature type="region of interest" description="Disordered" evidence="14">
    <location>
        <begin position="624"/>
        <end position="713"/>
    </location>
</feature>
<feature type="coiled-coil region" evidence="13">
    <location>
        <begin position="753"/>
        <end position="780"/>
    </location>
</feature>
<dbReference type="InterPro" id="IPR019974">
    <property type="entry name" value="XPG_CS"/>
</dbReference>
<evidence type="ECO:0000256" key="10">
    <source>
        <dbReference type="ARBA" id="ARBA00023204"/>
    </source>
</evidence>